<name>A0AAV4CP29_9GAST</name>
<organism evidence="2 3">
    <name type="scientific">Plakobranchus ocellatus</name>
    <dbReference type="NCBI Taxonomy" id="259542"/>
    <lineage>
        <taxon>Eukaryota</taxon>
        <taxon>Metazoa</taxon>
        <taxon>Spiralia</taxon>
        <taxon>Lophotrochozoa</taxon>
        <taxon>Mollusca</taxon>
        <taxon>Gastropoda</taxon>
        <taxon>Heterobranchia</taxon>
        <taxon>Euthyneura</taxon>
        <taxon>Panpulmonata</taxon>
        <taxon>Sacoglossa</taxon>
        <taxon>Placobranchoidea</taxon>
        <taxon>Plakobranchidae</taxon>
        <taxon>Plakobranchus</taxon>
    </lineage>
</organism>
<gene>
    <name evidence="2" type="ORF">PoB_006012400</name>
</gene>
<comment type="caution">
    <text evidence="2">The sequence shown here is derived from an EMBL/GenBank/DDBJ whole genome shotgun (WGS) entry which is preliminary data.</text>
</comment>
<evidence type="ECO:0000256" key="1">
    <source>
        <dbReference type="SAM" id="MobiDB-lite"/>
    </source>
</evidence>
<accession>A0AAV4CP29</accession>
<dbReference type="Proteomes" id="UP000735302">
    <property type="component" value="Unassembled WGS sequence"/>
</dbReference>
<keyword evidence="3" id="KW-1185">Reference proteome</keyword>
<protein>
    <submittedName>
        <fullName evidence="2">Uncharacterized protein</fullName>
    </submittedName>
</protein>
<evidence type="ECO:0000313" key="2">
    <source>
        <dbReference type="EMBL" id="GFO33619.1"/>
    </source>
</evidence>
<reference evidence="2 3" key="1">
    <citation type="journal article" date="2021" name="Elife">
        <title>Chloroplast acquisition without the gene transfer in kleptoplastic sea slugs, Plakobranchus ocellatus.</title>
        <authorList>
            <person name="Maeda T."/>
            <person name="Takahashi S."/>
            <person name="Yoshida T."/>
            <person name="Shimamura S."/>
            <person name="Takaki Y."/>
            <person name="Nagai Y."/>
            <person name="Toyoda A."/>
            <person name="Suzuki Y."/>
            <person name="Arimoto A."/>
            <person name="Ishii H."/>
            <person name="Satoh N."/>
            <person name="Nishiyama T."/>
            <person name="Hasebe M."/>
            <person name="Maruyama T."/>
            <person name="Minagawa J."/>
            <person name="Obokata J."/>
            <person name="Shigenobu S."/>
        </authorList>
    </citation>
    <scope>NUCLEOTIDE SEQUENCE [LARGE SCALE GENOMIC DNA]</scope>
</reference>
<dbReference type="AlphaFoldDB" id="A0AAV4CP29"/>
<feature type="region of interest" description="Disordered" evidence="1">
    <location>
        <begin position="1"/>
        <end position="65"/>
    </location>
</feature>
<dbReference type="EMBL" id="BLXT01006818">
    <property type="protein sequence ID" value="GFO33619.1"/>
    <property type="molecule type" value="Genomic_DNA"/>
</dbReference>
<evidence type="ECO:0000313" key="3">
    <source>
        <dbReference type="Proteomes" id="UP000735302"/>
    </source>
</evidence>
<sequence>MTRDMRLGQSKPKMTRETPVGQPEADTTRNIPNEEHKPNTFKKSRSETSVPFGQGIGGESRTRDRRIPADLMADSLPSLPPTLLAWTSRALKGRVEALCASPFLSVVIATGH</sequence>
<proteinExistence type="predicted"/>